<evidence type="ECO:0000313" key="10">
    <source>
        <dbReference type="Proteomes" id="UP000670475"/>
    </source>
</evidence>
<dbReference type="PANTHER" id="PTHR46696">
    <property type="entry name" value="P450, PUTATIVE (EUROFUNG)-RELATED"/>
    <property type="match status" value="1"/>
</dbReference>
<dbReference type="PANTHER" id="PTHR46696:SF1">
    <property type="entry name" value="CYTOCHROME P450 YJIB-RELATED"/>
    <property type="match status" value="1"/>
</dbReference>
<keyword evidence="4 7" id="KW-0560">Oxidoreductase</keyword>
<dbReference type="GO" id="GO:0004497">
    <property type="term" value="F:monooxygenase activity"/>
    <property type="evidence" value="ECO:0007669"/>
    <property type="project" value="UniProtKB-KW"/>
</dbReference>
<dbReference type="Proteomes" id="UP000670475">
    <property type="component" value="Unassembled WGS sequence"/>
</dbReference>
<feature type="region of interest" description="Disordered" evidence="8">
    <location>
        <begin position="1"/>
        <end position="53"/>
    </location>
</feature>
<evidence type="ECO:0000313" key="9">
    <source>
        <dbReference type="EMBL" id="MBP0461880.1"/>
    </source>
</evidence>
<sequence length="440" mass="48365">MLGPPGATQSAQGRTALPVTTGNPPSATFPWERPLTSTTPPTSTSLSLPAPVPYPFNEQGDGLGLHAAYADAREGAGMVRVRLPHGEPAWLATRYEDARFVLGDLRFSRAMALENDEPRYNAARSKPSILSMDPPDHTRLRTLVSRAFTRHQVEGLRPWVRELTSGLLDEMVAAGSPADLVENFALPLPVQVICELLGVPASDRGQFRVWSDALLSTTRLTEDELKENQDQLTGYLAGYVAERRADPRDDLMSGLIEARDAKDRLSEEELVSLCVAILVAGHETTASQIPNFVWTLLEQPEEWQRLVDDPELVPGAVEELMRYIPLGAGAAFPRYAKEDVEVGGVLVRRGEAVVVSLGSANRDPARFDEPETLRFDRPANQHLGFGHGVHHCLGAQLARMELQEALRALVTKVPGLRIAGEPEWKRQMLVRAPRVLPVGW</sequence>
<dbReference type="GO" id="GO:0005506">
    <property type="term" value="F:iron ion binding"/>
    <property type="evidence" value="ECO:0007669"/>
    <property type="project" value="InterPro"/>
</dbReference>
<evidence type="ECO:0000256" key="7">
    <source>
        <dbReference type="RuleBase" id="RU000461"/>
    </source>
</evidence>
<comment type="similarity">
    <text evidence="1 7">Belongs to the cytochrome P450 family.</text>
</comment>
<dbReference type="InterPro" id="IPR017972">
    <property type="entry name" value="Cyt_P450_CS"/>
</dbReference>
<keyword evidence="6 7" id="KW-0503">Monooxygenase</keyword>
<dbReference type="InterPro" id="IPR036396">
    <property type="entry name" value="Cyt_P450_sf"/>
</dbReference>
<evidence type="ECO:0000256" key="3">
    <source>
        <dbReference type="ARBA" id="ARBA00022723"/>
    </source>
</evidence>
<dbReference type="InterPro" id="IPR002397">
    <property type="entry name" value="Cyt_P450_B"/>
</dbReference>
<comment type="caution">
    <text evidence="9">The sequence shown here is derived from an EMBL/GenBank/DDBJ whole genome shotgun (WGS) entry which is preliminary data.</text>
</comment>
<dbReference type="Pfam" id="PF00067">
    <property type="entry name" value="p450"/>
    <property type="match status" value="1"/>
</dbReference>
<dbReference type="PROSITE" id="PS00086">
    <property type="entry name" value="CYTOCHROME_P450"/>
    <property type="match status" value="1"/>
</dbReference>
<gene>
    <name evidence="9" type="ORF">JFN87_31145</name>
</gene>
<dbReference type="FunFam" id="1.10.630.10:FF:000018">
    <property type="entry name" value="Cytochrome P450 monooxygenase"/>
    <property type="match status" value="1"/>
</dbReference>
<dbReference type="EMBL" id="JAGIQL010000245">
    <property type="protein sequence ID" value="MBP0461880.1"/>
    <property type="molecule type" value="Genomic_DNA"/>
</dbReference>
<dbReference type="GO" id="GO:0016705">
    <property type="term" value="F:oxidoreductase activity, acting on paired donors, with incorporation or reduction of molecular oxygen"/>
    <property type="evidence" value="ECO:0007669"/>
    <property type="project" value="InterPro"/>
</dbReference>
<reference evidence="9" key="1">
    <citation type="submission" date="2021-03" db="EMBL/GenBank/DDBJ databases">
        <title>Whole genome sequence of Streptomyces bomunensis MMS17-BM035.</title>
        <authorList>
            <person name="Lee J.H."/>
        </authorList>
    </citation>
    <scope>NUCLEOTIDE SEQUENCE</scope>
    <source>
        <strain evidence="9">MMS17-BM035</strain>
    </source>
</reference>
<proteinExistence type="inferred from homology"/>
<dbReference type="PRINTS" id="PR00359">
    <property type="entry name" value="BP450"/>
</dbReference>
<dbReference type="CDD" id="cd11031">
    <property type="entry name" value="Cyp158A-like"/>
    <property type="match status" value="1"/>
</dbReference>
<name>A0A940MF89_9ACTN</name>
<evidence type="ECO:0000256" key="2">
    <source>
        <dbReference type="ARBA" id="ARBA00022617"/>
    </source>
</evidence>
<feature type="compositionally biased region" description="Low complexity" evidence="8">
    <location>
        <begin position="34"/>
        <end position="49"/>
    </location>
</feature>
<dbReference type="InterPro" id="IPR001128">
    <property type="entry name" value="Cyt_P450"/>
</dbReference>
<feature type="compositionally biased region" description="Polar residues" evidence="8">
    <location>
        <begin position="7"/>
        <end position="26"/>
    </location>
</feature>
<evidence type="ECO:0000256" key="8">
    <source>
        <dbReference type="SAM" id="MobiDB-lite"/>
    </source>
</evidence>
<evidence type="ECO:0000256" key="4">
    <source>
        <dbReference type="ARBA" id="ARBA00023002"/>
    </source>
</evidence>
<evidence type="ECO:0000256" key="6">
    <source>
        <dbReference type="ARBA" id="ARBA00023033"/>
    </source>
</evidence>
<organism evidence="9 10">
    <name type="scientific">Streptomyces montanisoli</name>
    <dbReference type="NCBI Taxonomy" id="2798581"/>
    <lineage>
        <taxon>Bacteria</taxon>
        <taxon>Bacillati</taxon>
        <taxon>Actinomycetota</taxon>
        <taxon>Actinomycetes</taxon>
        <taxon>Kitasatosporales</taxon>
        <taxon>Streptomycetaceae</taxon>
        <taxon>Streptomyces</taxon>
    </lineage>
</organism>
<keyword evidence="5 7" id="KW-0408">Iron</keyword>
<keyword evidence="10" id="KW-1185">Reference proteome</keyword>
<evidence type="ECO:0000256" key="5">
    <source>
        <dbReference type="ARBA" id="ARBA00023004"/>
    </source>
</evidence>
<evidence type="ECO:0000256" key="1">
    <source>
        <dbReference type="ARBA" id="ARBA00010617"/>
    </source>
</evidence>
<dbReference type="AlphaFoldDB" id="A0A940MF89"/>
<dbReference type="SUPFAM" id="SSF48264">
    <property type="entry name" value="Cytochrome P450"/>
    <property type="match status" value="1"/>
</dbReference>
<dbReference type="Gene3D" id="1.10.630.10">
    <property type="entry name" value="Cytochrome P450"/>
    <property type="match status" value="1"/>
</dbReference>
<keyword evidence="2 7" id="KW-0349">Heme</keyword>
<protein>
    <submittedName>
        <fullName evidence="9">Cytochrome P450</fullName>
    </submittedName>
</protein>
<dbReference type="PRINTS" id="PR00385">
    <property type="entry name" value="P450"/>
</dbReference>
<dbReference type="GO" id="GO:0020037">
    <property type="term" value="F:heme binding"/>
    <property type="evidence" value="ECO:0007669"/>
    <property type="project" value="InterPro"/>
</dbReference>
<accession>A0A940MF89</accession>
<keyword evidence="3 7" id="KW-0479">Metal-binding</keyword>